<evidence type="ECO:0000256" key="6">
    <source>
        <dbReference type="ARBA" id="ARBA00023136"/>
    </source>
</evidence>
<reference evidence="10" key="1">
    <citation type="submission" date="2023-06" db="EMBL/GenBank/DDBJ databases">
        <title>Genomic of Agaribacillus aureum.</title>
        <authorList>
            <person name="Wang G."/>
        </authorList>
    </citation>
    <scope>NUCLEOTIDE SEQUENCE</scope>
    <source>
        <strain evidence="10">BMA12</strain>
    </source>
</reference>
<protein>
    <submittedName>
        <fullName evidence="10">ABC transporter ATP-binding protein</fullName>
    </submittedName>
</protein>
<feature type="transmembrane region" description="Helical" evidence="7">
    <location>
        <begin position="402"/>
        <end position="421"/>
    </location>
</feature>
<dbReference type="Pfam" id="PF00005">
    <property type="entry name" value="ABC_tran"/>
    <property type="match status" value="1"/>
</dbReference>
<dbReference type="Gene3D" id="1.20.1560.10">
    <property type="entry name" value="ABC transporter type 1, transmembrane domain"/>
    <property type="match status" value="1"/>
</dbReference>
<feature type="transmembrane region" description="Helical" evidence="7">
    <location>
        <begin position="288"/>
        <end position="306"/>
    </location>
</feature>
<name>A0ABT8L7U3_9BACT</name>
<dbReference type="InterPro" id="IPR039421">
    <property type="entry name" value="Type_1_exporter"/>
</dbReference>
<comment type="caution">
    <text evidence="10">The sequence shown here is derived from an EMBL/GenBank/DDBJ whole genome shotgun (WGS) entry which is preliminary data.</text>
</comment>
<dbReference type="Pfam" id="PF00664">
    <property type="entry name" value="ABC_membrane"/>
    <property type="match status" value="1"/>
</dbReference>
<sequence length="719" mass="80295">MNSNNITQIIREVSQLLGQEHSDFMLTDQYLSTRDYALDQVVEFKRDLIEVGNSAHVIFLENSLPLDEFPAFLDDIALPVVVFLRADNELHPAILYRQRQKILCLRPDLDDPPVDFTQEDFNILLTDSNKEVVFLGAFSYKSLVSDNPEDEEKGTPFTPMKRLFRLLSEEKRDIVNIFIYAIFIGLIGLTLPLGIQATIELVSGGVVVSSVYILISLVIVGVLAAGGLQVMQITIVEYLQRRIFTKAALEFAFRVPRIKVEAIINQYAPELMNRFFDVLTLQKGLPKLLIDLTAASMQILFGLILLSFYHPFFVFFGVLLLGTLTLIFYLTGPKGLRTSIKESKFKYKVVYWLEELARTINSFKISGNTTLPIKRTEYNINNYLKNRKAHFRVLITQYMHVILFKAIITGGLLIIGTVLVIQREITLGQFVASEVIIILILGSVEKIILYMDVVYDLLTAVDKIAHVTDIPLEKSGGINISRGSNGKGFSIDVHNLKYKFPNAGEYALEDINLKISPGEKVCIAGGSGSGKTSLVNTLSGLHYDYEGIITINGVSLRDLDLSNLRDQIGKNVSQEDIFDGTILENILVGKPHSTPQQAIACIKAVGLDETINQLPDGLDTHIVSGGKGYSSSFINRFILARCLAKNPRLLILNDFFVSFTKSDKLELIHLLAGKDHHWTLLAISNDPVIMAACDSVIVMENGTIKARDSYEALLEQKLI</sequence>
<evidence type="ECO:0000313" key="10">
    <source>
        <dbReference type="EMBL" id="MDN5213062.1"/>
    </source>
</evidence>
<keyword evidence="5 7" id="KW-1133">Transmembrane helix</keyword>
<dbReference type="InterPro" id="IPR011527">
    <property type="entry name" value="ABC1_TM_dom"/>
</dbReference>
<dbReference type="Gene3D" id="3.40.50.300">
    <property type="entry name" value="P-loop containing nucleotide triphosphate hydrolases"/>
    <property type="match status" value="1"/>
</dbReference>
<evidence type="ECO:0000259" key="8">
    <source>
        <dbReference type="PROSITE" id="PS50893"/>
    </source>
</evidence>
<feature type="transmembrane region" description="Helical" evidence="7">
    <location>
        <begin position="211"/>
        <end position="236"/>
    </location>
</feature>
<comment type="subcellular location">
    <subcellularLocation>
        <location evidence="1">Cell membrane</location>
        <topology evidence="1">Multi-pass membrane protein</topology>
    </subcellularLocation>
</comment>
<evidence type="ECO:0000256" key="5">
    <source>
        <dbReference type="ARBA" id="ARBA00022989"/>
    </source>
</evidence>
<dbReference type="Proteomes" id="UP001172083">
    <property type="component" value="Unassembled WGS sequence"/>
</dbReference>
<dbReference type="InterPro" id="IPR027417">
    <property type="entry name" value="P-loop_NTPase"/>
</dbReference>
<dbReference type="InterPro" id="IPR003593">
    <property type="entry name" value="AAA+_ATPase"/>
</dbReference>
<evidence type="ECO:0000256" key="2">
    <source>
        <dbReference type="ARBA" id="ARBA00022692"/>
    </source>
</evidence>
<keyword evidence="4 10" id="KW-0067">ATP-binding</keyword>
<evidence type="ECO:0000256" key="7">
    <source>
        <dbReference type="SAM" id="Phobius"/>
    </source>
</evidence>
<evidence type="ECO:0000256" key="4">
    <source>
        <dbReference type="ARBA" id="ARBA00022840"/>
    </source>
</evidence>
<dbReference type="PROSITE" id="PS50929">
    <property type="entry name" value="ABC_TM1F"/>
    <property type="match status" value="1"/>
</dbReference>
<dbReference type="GO" id="GO:0005524">
    <property type="term" value="F:ATP binding"/>
    <property type="evidence" value="ECO:0007669"/>
    <property type="project" value="UniProtKB-KW"/>
</dbReference>
<keyword evidence="3" id="KW-0547">Nucleotide-binding</keyword>
<organism evidence="10 11">
    <name type="scientific">Agaribacillus aureus</name>
    <dbReference type="NCBI Taxonomy" id="3051825"/>
    <lineage>
        <taxon>Bacteria</taxon>
        <taxon>Pseudomonadati</taxon>
        <taxon>Bacteroidota</taxon>
        <taxon>Cytophagia</taxon>
        <taxon>Cytophagales</taxon>
        <taxon>Splendidivirgaceae</taxon>
        <taxon>Agaribacillus</taxon>
    </lineage>
</organism>
<proteinExistence type="predicted"/>
<dbReference type="SUPFAM" id="SSF52540">
    <property type="entry name" value="P-loop containing nucleoside triphosphate hydrolases"/>
    <property type="match status" value="1"/>
</dbReference>
<feature type="domain" description="ABC transporter" evidence="8">
    <location>
        <begin position="491"/>
        <end position="719"/>
    </location>
</feature>
<dbReference type="SMART" id="SM00382">
    <property type="entry name" value="AAA"/>
    <property type="match status" value="1"/>
</dbReference>
<gene>
    <name evidence="10" type="ORF">QQ020_13430</name>
</gene>
<keyword evidence="2 7" id="KW-0812">Transmembrane</keyword>
<evidence type="ECO:0000256" key="3">
    <source>
        <dbReference type="ARBA" id="ARBA00022741"/>
    </source>
</evidence>
<dbReference type="RefSeq" id="WP_346758378.1">
    <property type="nucleotide sequence ID" value="NZ_JAUJEB010000001.1"/>
</dbReference>
<dbReference type="InterPro" id="IPR036640">
    <property type="entry name" value="ABC1_TM_sf"/>
</dbReference>
<dbReference type="InterPro" id="IPR003439">
    <property type="entry name" value="ABC_transporter-like_ATP-bd"/>
</dbReference>
<dbReference type="PROSITE" id="PS50893">
    <property type="entry name" value="ABC_TRANSPORTER_2"/>
    <property type="match status" value="1"/>
</dbReference>
<evidence type="ECO:0000259" key="9">
    <source>
        <dbReference type="PROSITE" id="PS50929"/>
    </source>
</evidence>
<feature type="transmembrane region" description="Helical" evidence="7">
    <location>
        <begin position="174"/>
        <end position="199"/>
    </location>
</feature>
<evidence type="ECO:0000256" key="1">
    <source>
        <dbReference type="ARBA" id="ARBA00004651"/>
    </source>
</evidence>
<dbReference type="PANTHER" id="PTHR43394">
    <property type="entry name" value="ATP-DEPENDENT PERMEASE MDL1, MITOCHONDRIAL"/>
    <property type="match status" value="1"/>
</dbReference>
<evidence type="ECO:0000313" key="11">
    <source>
        <dbReference type="Proteomes" id="UP001172083"/>
    </source>
</evidence>
<feature type="domain" description="ABC transmembrane type-1" evidence="9">
    <location>
        <begin position="177"/>
        <end position="456"/>
    </location>
</feature>
<dbReference type="SUPFAM" id="SSF90123">
    <property type="entry name" value="ABC transporter transmembrane region"/>
    <property type="match status" value="1"/>
</dbReference>
<feature type="transmembrane region" description="Helical" evidence="7">
    <location>
        <begin position="312"/>
        <end position="331"/>
    </location>
</feature>
<dbReference type="EMBL" id="JAUJEB010000001">
    <property type="protein sequence ID" value="MDN5213062.1"/>
    <property type="molecule type" value="Genomic_DNA"/>
</dbReference>
<accession>A0ABT8L7U3</accession>
<keyword evidence="11" id="KW-1185">Reference proteome</keyword>
<dbReference type="PANTHER" id="PTHR43394:SF4">
    <property type="entry name" value="TOXIN SECRETION ABC TRANSPORTER ATP-BINDING PROTEIN"/>
    <property type="match status" value="1"/>
</dbReference>
<keyword evidence="6 7" id="KW-0472">Membrane</keyword>